<evidence type="ECO:0000256" key="5">
    <source>
        <dbReference type="ARBA" id="ARBA00022801"/>
    </source>
</evidence>
<comment type="similarity">
    <text evidence="2">Belongs to the histone deacetylase family. HD type 2 subfamily.</text>
</comment>
<dbReference type="InterPro" id="IPR017930">
    <property type="entry name" value="Myb_dom"/>
</dbReference>
<keyword evidence="16" id="KW-1185">Reference proteome</keyword>
<dbReference type="PROSITE" id="PS51294">
    <property type="entry name" value="HTH_MYB"/>
    <property type="match status" value="1"/>
</dbReference>
<dbReference type="Pfam" id="PF12796">
    <property type="entry name" value="Ank_2"/>
    <property type="match status" value="1"/>
</dbReference>
<dbReference type="PROSITE" id="PS50088">
    <property type="entry name" value="ANK_REPEAT"/>
    <property type="match status" value="2"/>
</dbReference>
<comment type="caution">
    <text evidence="15">The sequence shown here is derived from an EMBL/GenBank/DDBJ whole genome shotgun (WGS) entry which is preliminary data.</text>
</comment>
<dbReference type="InterPro" id="IPR023801">
    <property type="entry name" value="His_deacetylse_dom"/>
</dbReference>
<proteinExistence type="inferred from homology"/>
<dbReference type="InterPro" id="IPR009057">
    <property type="entry name" value="Homeodomain-like_sf"/>
</dbReference>
<dbReference type="GO" id="GO:0141221">
    <property type="term" value="F:histone deacetylase activity, hydrolytic mechanism"/>
    <property type="evidence" value="ECO:0007669"/>
    <property type="project" value="UniProtKB-EC"/>
</dbReference>
<protein>
    <recommendedName>
        <fullName evidence="3">histone deacetylase</fullName>
        <ecNumber evidence="3">3.5.1.98</ecNumber>
    </recommendedName>
</protein>
<feature type="compositionally biased region" description="Polar residues" evidence="11">
    <location>
        <begin position="476"/>
        <end position="510"/>
    </location>
</feature>
<feature type="region of interest" description="Disordered" evidence="11">
    <location>
        <begin position="298"/>
        <end position="407"/>
    </location>
</feature>
<dbReference type="SUPFAM" id="SSF52768">
    <property type="entry name" value="Arginase/deacetylase"/>
    <property type="match status" value="2"/>
</dbReference>
<feature type="compositionally biased region" description="Polar residues" evidence="11">
    <location>
        <begin position="374"/>
        <end position="392"/>
    </location>
</feature>
<keyword evidence="6" id="KW-0156">Chromatin regulator</keyword>
<dbReference type="SMART" id="SM00717">
    <property type="entry name" value="SANT"/>
    <property type="match status" value="1"/>
</dbReference>
<evidence type="ECO:0000313" key="15">
    <source>
        <dbReference type="EMBL" id="GMI13660.1"/>
    </source>
</evidence>
<feature type="region of interest" description="Disordered" evidence="11">
    <location>
        <begin position="1181"/>
        <end position="1238"/>
    </location>
</feature>
<sequence length="1401" mass="150092">MSYPPAPNLALSTLSHLSHLSSTSSAADPQSGLDLTFTVTPGTLHTATRAANQKLDTQEEMDLNHGGPFHVIPTGQEATGRWTKAEHLLFLEGLKIHGKEWKRVASHVKTRTVVQTRTHAQKYFQKVMKVGNALSEGGTSADLLGMDNGEVIMMMGKDPTTTSKKKRAPKNPNDRPAPNQTKRPKQSKLSPSLASPPPPPSQNHPTGYPSHVAPPLHLTNQHPSGAQGMMFNPHSQMSSNIPTLSDAMYNNSPASFYYAEPMMDPMLSTIGLGVDASPHVGLGFNPDPSETANFLAHMGSQSNQGPASNMAPPLPVQHSGTDRYGRASLPPGFSVHSLSGSGVDDNSQSQADSMSDFANPPPPMTITAPPHPTNRNSLDSSINPNGQNPNLQSPSSTISFFPTPSPAACGKRKHAELTAAAMLATVGTGPKDGKAKKSLNLKNDGTSLSNDGLILNLEMEEEAGPSSTMEEYFKNNGPSLMNPNSNFSSTADKPDTTTTSDFKTPLSSPKTGVVTKNKKGQKVHEAVYPISNLGDKKFPTLSLQIVNPDDFGGPEKHDSNSPSTPWESQIKSLGEFPGTKEAAQNEVIDMAISDFYDGEEKKGREKSKDDEDDGGKTPPPQTHPPTPASLLHRPGSASPPASHAPFQTRYPHPLDFCKRSKLHTCVVMGKSLEVLALIASLKEAKSLELGAKDELGFTPLHAASCLDVYKVGEGVAGSIVKGLLSAGCTPAEKDSTGSTPLHWAARAGNGDVVHILTSAHHPLDATNKDGETALHWALRTGVRGLNSARVLVEDGAKTSIFNKSNKRALDVAAEGFRLAGYPVSPSPTNHKPTEFVEKSPKLAERDEARTNLLMCEPRLRTLVLHHPECLEHGNRVTGVADWECPDRVTAILEKVASEKKEDGTPMFGAHQVTLSSEFDRVSLEVLARCHSKSYIKFVNELSVSLEKEDKNTSAVPFTPAVKKDLMKSQKITLPTTPSSAGMRSLSAGETPTSGLQSPPGTKSKAKSDTTFTAGSLKAARRAAGAVKHAVDRVLLGRNRNAFAVVRPPGHHAGVGGLLEGAESCGFCIFNNIAAGALHALAAHQSRCGKVAIIDIDVHHGNGTQEIVKNFTEPHRLFFFSAHLWDTDEKTDYTFYPGSGSDSQEDGGEENPNIINVPIAPQWRNSTVSTAIQKNKAKEELEGIKEEITAQGHNTRGGRGRGKREEDEDKGEEEDDEEKEEDEGGGEEEKVDGRSRTYPQHYLKGTGYKAYRAAIEQRLLPALRKFNPDLILLSSGFDAANHDVGNAKHIAGGKQRIGINLAPDDYLWTTEKICEVADECCSGRVISVLEGGYGRTVVPKSTTRSSAQAAGPGGLEIQVPLPTPALDRAGFAECAAAHLMGLVDSYAPDPDNDSDDENDAKK</sequence>
<evidence type="ECO:0000256" key="7">
    <source>
        <dbReference type="ARBA" id="ARBA00023015"/>
    </source>
</evidence>
<dbReference type="Gene3D" id="1.10.10.60">
    <property type="entry name" value="Homeodomain-like"/>
    <property type="match status" value="1"/>
</dbReference>
<dbReference type="PROSITE" id="PS50090">
    <property type="entry name" value="MYB_LIKE"/>
    <property type="match status" value="1"/>
</dbReference>
<keyword evidence="10" id="KW-0040">ANK repeat</keyword>
<evidence type="ECO:0000259" key="12">
    <source>
        <dbReference type="PROSITE" id="PS50090"/>
    </source>
</evidence>
<feature type="repeat" description="ANK" evidence="10">
    <location>
        <begin position="736"/>
        <end position="768"/>
    </location>
</feature>
<dbReference type="GO" id="GO:0003677">
    <property type="term" value="F:DNA binding"/>
    <property type="evidence" value="ECO:0007669"/>
    <property type="project" value="InterPro"/>
</dbReference>
<feature type="domain" description="HTH myb-type" evidence="14">
    <location>
        <begin position="80"/>
        <end position="128"/>
    </location>
</feature>
<dbReference type="PROSITE" id="PS51293">
    <property type="entry name" value="SANT"/>
    <property type="match status" value="1"/>
</dbReference>
<dbReference type="Gene3D" id="3.40.800.20">
    <property type="entry name" value="Histone deacetylase domain"/>
    <property type="match status" value="2"/>
</dbReference>
<feature type="region of interest" description="Disordered" evidence="11">
    <location>
        <begin position="544"/>
        <end position="571"/>
    </location>
</feature>
<feature type="compositionally biased region" description="Pro residues" evidence="11">
    <location>
        <begin position="617"/>
        <end position="627"/>
    </location>
</feature>
<dbReference type="InterPro" id="IPR006447">
    <property type="entry name" value="Myb_dom_plants"/>
</dbReference>
<evidence type="ECO:0000256" key="11">
    <source>
        <dbReference type="SAM" id="MobiDB-lite"/>
    </source>
</evidence>
<dbReference type="SUPFAM" id="SSF48403">
    <property type="entry name" value="Ankyrin repeat"/>
    <property type="match status" value="1"/>
</dbReference>
<dbReference type="PROSITE" id="PS50297">
    <property type="entry name" value="ANK_REP_REGION"/>
    <property type="match status" value="2"/>
</dbReference>
<evidence type="ECO:0000256" key="3">
    <source>
        <dbReference type="ARBA" id="ARBA00012111"/>
    </source>
</evidence>
<feature type="compositionally biased region" description="Acidic residues" evidence="11">
    <location>
        <begin position="1205"/>
        <end position="1225"/>
    </location>
</feature>
<feature type="region of interest" description="Disordered" evidence="11">
    <location>
        <begin position="1134"/>
        <end position="1161"/>
    </location>
</feature>
<feature type="region of interest" description="Disordered" evidence="11">
    <location>
        <begin position="972"/>
        <end position="1008"/>
    </location>
</feature>
<keyword evidence="8" id="KW-0804">Transcription</keyword>
<feature type="region of interest" description="Disordered" evidence="11">
    <location>
        <begin position="594"/>
        <end position="646"/>
    </location>
</feature>
<evidence type="ECO:0000256" key="1">
    <source>
        <dbReference type="ARBA" id="ARBA00004123"/>
    </source>
</evidence>
<feature type="compositionally biased region" description="Polar residues" evidence="11">
    <location>
        <begin position="336"/>
        <end position="353"/>
    </location>
</feature>
<feature type="repeat" description="ANK" evidence="10">
    <location>
        <begin position="769"/>
        <end position="803"/>
    </location>
</feature>
<organism evidence="15 16">
    <name type="scientific">Triparma laevis f. longispina</name>
    <dbReference type="NCBI Taxonomy" id="1714387"/>
    <lineage>
        <taxon>Eukaryota</taxon>
        <taxon>Sar</taxon>
        <taxon>Stramenopiles</taxon>
        <taxon>Ochrophyta</taxon>
        <taxon>Bolidophyceae</taxon>
        <taxon>Parmales</taxon>
        <taxon>Triparmaceae</taxon>
        <taxon>Triparma</taxon>
    </lineage>
</organism>
<evidence type="ECO:0000259" key="13">
    <source>
        <dbReference type="PROSITE" id="PS51293"/>
    </source>
</evidence>
<dbReference type="EC" id="3.5.1.98" evidence="3"/>
<name>A0A9W7FKE5_9STRA</name>
<dbReference type="InterPro" id="IPR002110">
    <property type="entry name" value="Ankyrin_rpt"/>
</dbReference>
<evidence type="ECO:0000256" key="10">
    <source>
        <dbReference type="PROSITE-ProRule" id="PRU00023"/>
    </source>
</evidence>
<dbReference type="SMART" id="SM00248">
    <property type="entry name" value="ANK"/>
    <property type="match status" value="3"/>
</dbReference>
<dbReference type="Gene3D" id="1.25.40.20">
    <property type="entry name" value="Ankyrin repeat-containing domain"/>
    <property type="match status" value="1"/>
</dbReference>
<keyword evidence="7" id="KW-0805">Transcription regulation</keyword>
<dbReference type="Pfam" id="PF00249">
    <property type="entry name" value="Myb_DNA-binding"/>
    <property type="match status" value="1"/>
</dbReference>
<dbReference type="InterPro" id="IPR001005">
    <property type="entry name" value="SANT/Myb"/>
</dbReference>
<dbReference type="InterPro" id="IPR017884">
    <property type="entry name" value="SANT_dom"/>
</dbReference>
<feature type="compositionally biased region" description="Basic and acidic residues" evidence="11">
    <location>
        <begin position="598"/>
        <end position="609"/>
    </location>
</feature>
<dbReference type="InterPro" id="IPR023696">
    <property type="entry name" value="Ureohydrolase_dom_sf"/>
</dbReference>
<dbReference type="GO" id="GO:0040029">
    <property type="term" value="P:epigenetic regulation of gene expression"/>
    <property type="evidence" value="ECO:0007669"/>
    <property type="project" value="TreeGrafter"/>
</dbReference>
<feature type="region of interest" description="Disordered" evidence="11">
    <location>
        <begin position="154"/>
        <end position="237"/>
    </location>
</feature>
<feature type="compositionally biased region" description="Polar residues" evidence="11">
    <location>
        <begin position="560"/>
        <end position="571"/>
    </location>
</feature>
<reference evidence="16" key="1">
    <citation type="journal article" date="2023" name="Commun. Biol.">
        <title>Genome analysis of Parmales, the sister group of diatoms, reveals the evolutionary specialization of diatoms from phago-mixotrophs to photoautotrophs.</title>
        <authorList>
            <person name="Ban H."/>
            <person name="Sato S."/>
            <person name="Yoshikawa S."/>
            <person name="Yamada K."/>
            <person name="Nakamura Y."/>
            <person name="Ichinomiya M."/>
            <person name="Sato N."/>
            <person name="Blanc-Mathieu R."/>
            <person name="Endo H."/>
            <person name="Kuwata A."/>
            <person name="Ogata H."/>
        </authorList>
    </citation>
    <scope>NUCLEOTIDE SEQUENCE [LARGE SCALE GENOMIC DNA]</scope>
    <source>
        <strain evidence="16">NIES 3700</strain>
    </source>
</reference>
<feature type="compositionally biased region" description="Low complexity" evidence="11">
    <location>
        <begin position="636"/>
        <end position="645"/>
    </location>
</feature>
<dbReference type="GO" id="GO:0000118">
    <property type="term" value="C:histone deacetylase complex"/>
    <property type="evidence" value="ECO:0007669"/>
    <property type="project" value="TreeGrafter"/>
</dbReference>
<dbReference type="Pfam" id="PF00850">
    <property type="entry name" value="Hist_deacetyl"/>
    <property type="match status" value="2"/>
</dbReference>
<feature type="domain" description="SANT" evidence="13">
    <location>
        <begin position="77"/>
        <end position="113"/>
    </location>
</feature>
<accession>A0A9W7FKE5</accession>
<dbReference type="EMBL" id="BRXW01000196">
    <property type="protein sequence ID" value="GMI13660.1"/>
    <property type="molecule type" value="Genomic_DNA"/>
</dbReference>
<dbReference type="CDD" id="cd00167">
    <property type="entry name" value="SANT"/>
    <property type="match status" value="1"/>
</dbReference>
<dbReference type="InterPro" id="IPR037138">
    <property type="entry name" value="His_deacetylse_dom_sf"/>
</dbReference>
<evidence type="ECO:0000313" key="16">
    <source>
        <dbReference type="Proteomes" id="UP001165122"/>
    </source>
</evidence>
<dbReference type="PRINTS" id="PR01270">
    <property type="entry name" value="HDASUPER"/>
</dbReference>
<feature type="compositionally biased region" description="Pro residues" evidence="11">
    <location>
        <begin position="359"/>
        <end position="372"/>
    </location>
</feature>
<evidence type="ECO:0000256" key="8">
    <source>
        <dbReference type="ARBA" id="ARBA00023163"/>
    </source>
</evidence>
<feature type="compositionally biased region" description="Polar residues" evidence="11">
    <location>
        <begin position="972"/>
        <end position="1000"/>
    </location>
</feature>
<dbReference type="SUPFAM" id="SSF46689">
    <property type="entry name" value="Homeodomain-like"/>
    <property type="match status" value="1"/>
</dbReference>
<evidence type="ECO:0000256" key="4">
    <source>
        <dbReference type="ARBA" id="ARBA00022491"/>
    </source>
</evidence>
<feature type="compositionally biased region" description="Low complexity" evidence="11">
    <location>
        <begin position="393"/>
        <end position="402"/>
    </location>
</feature>
<evidence type="ECO:0000256" key="9">
    <source>
        <dbReference type="ARBA" id="ARBA00023242"/>
    </source>
</evidence>
<dbReference type="InterPro" id="IPR000286">
    <property type="entry name" value="HDACs"/>
</dbReference>
<dbReference type="PANTHER" id="PTHR10625:SF5">
    <property type="entry name" value="HISTONE DEACETYLASE"/>
    <property type="match status" value="1"/>
</dbReference>
<evidence type="ECO:0000256" key="2">
    <source>
        <dbReference type="ARBA" id="ARBA00007738"/>
    </source>
</evidence>
<keyword evidence="9" id="KW-0539">Nucleus</keyword>
<dbReference type="OrthoDB" id="424012at2759"/>
<keyword evidence="5" id="KW-0378">Hydrolase</keyword>
<dbReference type="PANTHER" id="PTHR10625">
    <property type="entry name" value="HISTONE DEACETYLASE HDAC1-RELATED"/>
    <property type="match status" value="1"/>
</dbReference>
<dbReference type="NCBIfam" id="TIGR01557">
    <property type="entry name" value="myb_SHAQKYF"/>
    <property type="match status" value="1"/>
</dbReference>
<feature type="region of interest" description="Disordered" evidence="11">
    <location>
        <begin position="476"/>
        <end position="522"/>
    </location>
</feature>
<dbReference type="Proteomes" id="UP001165122">
    <property type="component" value="Unassembled WGS sequence"/>
</dbReference>
<feature type="domain" description="Myb-like" evidence="12">
    <location>
        <begin position="74"/>
        <end position="124"/>
    </location>
</feature>
<dbReference type="GO" id="GO:0005737">
    <property type="term" value="C:cytoplasm"/>
    <property type="evidence" value="ECO:0007669"/>
    <property type="project" value="TreeGrafter"/>
</dbReference>
<evidence type="ECO:0000259" key="14">
    <source>
        <dbReference type="PROSITE" id="PS51294"/>
    </source>
</evidence>
<evidence type="ECO:0000256" key="6">
    <source>
        <dbReference type="ARBA" id="ARBA00022853"/>
    </source>
</evidence>
<dbReference type="InterPro" id="IPR036770">
    <property type="entry name" value="Ankyrin_rpt-contain_sf"/>
</dbReference>
<gene>
    <name evidence="15" type="ORF">TrLO_g8572</name>
</gene>
<comment type="subcellular location">
    <subcellularLocation>
        <location evidence="1">Nucleus</location>
    </subcellularLocation>
</comment>
<keyword evidence="4" id="KW-0678">Repressor</keyword>